<organism evidence="3 4">
    <name type="scientific">Cupriavidus taiwanensis (strain DSM 17343 / BCRC 17206 / CCUG 44338 / CIP 107171 / LMG 19424 / R1)</name>
    <name type="common">Ralstonia taiwanensis (strain LMG 19424)</name>
    <dbReference type="NCBI Taxonomy" id="977880"/>
    <lineage>
        <taxon>Bacteria</taxon>
        <taxon>Pseudomonadati</taxon>
        <taxon>Pseudomonadota</taxon>
        <taxon>Betaproteobacteria</taxon>
        <taxon>Burkholderiales</taxon>
        <taxon>Burkholderiaceae</taxon>
        <taxon>Cupriavidus</taxon>
    </lineage>
</organism>
<evidence type="ECO:0000256" key="1">
    <source>
        <dbReference type="SAM" id="MobiDB-lite"/>
    </source>
</evidence>
<evidence type="ECO:0000313" key="4">
    <source>
        <dbReference type="Proteomes" id="UP000001692"/>
    </source>
</evidence>
<dbReference type="AlphaFoldDB" id="B3R3C3"/>
<reference evidence="3 4" key="1">
    <citation type="journal article" date="2008" name="Genome Res.">
        <title>Genome sequence of the beta-rhizobium Cupriavidus taiwanensis and comparative genomics of rhizobia.</title>
        <authorList>
            <person name="Amadou C."/>
            <person name="Pascal G."/>
            <person name="Mangenot S."/>
            <person name="Glew M."/>
            <person name="Bontemps C."/>
            <person name="Capela D."/>
            <person name="Carrere S."/>
            <person name="Cruveiller S."/>
            <person name="Dossat C."/>
            <person name="Lajus A."/>
            <person name="Marchetti M."/>
            <person name="Poinsot V."/>
            <person name="Rouy Z."/>
            <person name="Servin B."/>
            <person name="Saad M."/>
            <person name="Schenowitz C."/>
            <person name="Barbe V."/>
            <person name="Batut J."/>
            <person name="Medigue C."/>
            <person name="Masson-Boivin C."/>
        </authorList>
    </citation>
    <scope>NUCLEOTIDE SEQUENCE [LARGE SCALE GENOMIC DNA]</scope>
    <source>
        <strain evidence="4">DSM 17343 / BCRC 17206 / CCUG 44338 / CIP 107171 / LMG 19424 / R1</strain>
    </source>
</reference>
<dbReference type="eggNOG" id="COG3586">
    <property type="taxonomic scope" value="Bacteria"/>
</dbReference>
<name>B3R3C3_CUPTR</name>
<keyword evidence="4" id="KW-1185">Reference proteome</keyword>
<evidence type="ECO:0000313" key="3">
    <source>
        <dbReference type="EMBL" id="CAQ68805.1"/>
    </source>
</evidence>
<sequence>MSDIQLFRLSNGAALELPGHAAALERHLQTLIESQMSTFLGVRFLASEYATGKTHKGRIDSLGLDENNCPVIIEYKRDSKENVINQGLFYLDWLLDHQAEFRWLVMEKLGKDVAERIEWAGTRLLCIAADFTRYDQYAVQQIPRNIELLRYKMFGDDLLLLELVNANSVPDATTAKSNADTVGGATAESAADSASVKPGGKDKSLMEQLELASPQLRDLYAETKGYMASLGDDVQEKQLKLYTAFKRLKNFACVLVYPQRLVLTLKLDPATVALEEGFSRDVSQVGHWGTGDLEVYLRTPADLERAKPLIERSYNEN</sequence>
<accession>B3R3C3</accession>
<dbReference type="KEGG" id="cti:RALTA_A0834"/>
<evidence type="ECO:0000259" key="2">
    <source>
        <dbReference type="Pfam" id="PF18899"/>
    </source>
</evidence>
<feature type="region of interest" description="Disordered" evidence="1">
    <location>
        <begin position="174"/>
        <end position="202"/>
    </location>
</feature>
<dbReference type="GO" id="GO:0003676">
    <property type="term" value="F:nucleic acid binding"/>
    <property type="evidence" value="ECO:0007669"/>
    <property type="project" value="InterPro"/>
</dbReference>
<dbReference type="BioCyc" id="CTAI977880:RALTA_RS04005-MONOMER"/>
<dbReference type="Proteomes" id="UP000001692">
    <property type="component" value="Chromosome 1"/>
</dbReference>
<dbReference type="RefSeq" id="WP_012352142.1">
    <property type="nucleotide sequence ID" value="NC_010528.1"/>
</dbReference>
<dbReference type="HOGENOM" id="CLU_080101_0_0_4"/>
<dbReference type="GeneID" id="29762214"/>
<dbReference type="Gene3D" id="3.40.1350.10">
    <property type="match status" value="1"/>
</dbReference>
<dbReference type="InterPro" id="IPR043714">
    <property type="entry name" value="DUF5655"/>
</dbReference>
<proteinExistence type="predicted"/>
<dbReference type="Pfam" id="PF18899">
    <property type="entry name" value="DUF5655"/>
    <property type="match status" value="1"/>
</dbReference>
<dbReference type="InterPro" id="IPR011856">
    <property type="entry name" value="tRNA_endonuc-like_dom_sf"/>
</dbReference>
<dbReference type="eggNOG" id="COG1637">
    <property type="taxonomic scope" value="Bacteria"/>
</dbReference>
<feature type="domain" description="DUF5655" evidence="2">
    <location>
        <begin position="212"/>
        <end position="315"/>
    </location>
</feature>
<gene>
    <name evidence="3" type="ordered locus">RALTA_A0834</name>
</gene>
<protein>
    <recommendedName>
        <fullName evidence="2">DUF5655 domain-containing protein</fullName>
    </recommendedName>
</protein>
<dbReference type="EMBL" id="CU633749">
    <property type="protein sequence ID" value="CAQ68805.1"/>
    <property type="molecule type" value="Genomic_DNA"/>
</dbReference>